<evidence type="ECO:0000313" key="1">
    <source>
        <dbReference type="EMBL" id="EGZ10296.1"/>
    </source>
</evidence>
<dbReference type="GO" id="GO:0003676">
    <property type="term" value="F:nucleic acid binding"/>
    <property type="evidence" value="ECO:0007669"/>
    <property type="project" value="InterPro"/>
</dbReference>
<evidence type="ECO:0008006" key="3">
    <source>
        <dbReference type="Google" id="ProtNLM"/>
    </source>
</evidence>
<dbReference type="SMR" id="G5A491"/>
<keyword evidence="2" id="KW-1185">Reference proteome</keyword>
<dbReference type="AlphaFoldDB" id="G5A491"/>
<dbReference type="RefSeq" id="XP_009535157.1">
    <property type="nucleotide sequence ID" value="XM_009536862.1"/>
</dbReference>
<dbReference type="InterPro" id="IPR036397">
    <property type="entry name" value="RNaseH_sf"/>
</dbReference>
<name>G5A491_PHYSP</name>
<organism evidence="1 2">
    <name type="scientific">Phytophthora sojae (strain P6497)</name>
    <name type="common">Soybean stem and root rot agent</name>
    <name type="synonym">Phytophthora megasperma f. sp. glycines</name>
    <dbReference type="NCBI Taxonomy" id="1094619"/>
    <lineage>
        <taxon>Eukaryota</taxon>
        <taxon>Sar</taxon>
        <taxon>Stramenopiles</taxon>
        <taxon>Oomycota</taxon>
        <taxon>Peronosporomycetes</taxon>
        <taxon>Peronosporales</taxon>
        <taxon>Peronosporaceae</taxon>
        <taxon>Phytophthora</taxon>
    </lineage>
</organism>
<dbReference type="EMBL" id="JH159159">
    <property type="protein sequence ID" value="EGZ10296.1"/>
    <property type="molecule type" value="Genomic_DNA"/>
</dbReference>
<accession>G5A491</accession>
<feature type="non-terminal residue" evidence="1">
    <location>
        <position position="1"/>
    </location>
</feature>
<dbReference type="Gene3D" id="3.30.420.10">
    <property type="entry name" value="Ribonuclease H-like superfamily/Ribonuclease H"/>
    <property type="match status" value="1"/>
</dbReference>
<evidence type="ECO:0000313" key="2">
    <source>
        <dbReference type="Proteomes" id="UP000002640"/>
    </source>
</evidence>
<protein>
    <recommendedName>
        <fullName evidence="3">Tc1-like transposase DDE domain-containing protein</fullName>
    </recommendedName>
</protein>
<dbReference type="InParanoid" id="G5A491"/>
<proteinExistence type="predicted"/>
<reference evidence="1 2" key="1">
    <citation type="journal article" date="2006" name="Science">
        <title>Phytophthora genome sequences uncover evolutionary origins and mechanisms of pathogenesis.</title>
        <authorList>
            <person name="Tyler B.M."/>
            <person name="Tripathy S."/>
            <person name="Zhang X."/>
            <person name="Dehal P."/>
            <person name="Jiang R.H."/>
            <person name="Aerts A."/>
            <person name="Arredondo F.D."/>
            <person name="Baxter L."/>
            <person name="Bensasson D."/>
            <person name="Beynon J.L."/>
            <person name="Chapman J."/>
            <person name="Damasceno C.M."/>
            <person name="Dorrance A.E."/>
            <person name="Dou D."/>
            <person name="Dickerman A.W."/>
            <person name="Dubchak I.L."/>
            <person name="Garbelotto M."/>
            <person name="Gijzen M."/>
            <person name="Gordon S.G."/>
            <person name="Govers F."/>
            <person name="Grunwald N.J."/>
            <person name="Huang W."/>
            <person name="Ivors K.L."/>
            <person name="Jones R.W."/>
            <person name="Kamoun S."/>
            <person name="Krampis K."/>
            <person name="Lamour K.H."/>
            <person name="Lee M.K."/>
            <person name="McDonald W.H."/>
            <person name="Medina M."/>
            <person name="Meijer H.J."/>
            <person name="Nordberg E.K."/>
            <person name="Maclean D.J."/>
            <person name="Ospina-Giraldo M.D."/>
            <person name="Morris P.F."/>
            <person name="Phuntumart V."/>
            <person name="Putnam N.H."/>
            <person name="Rash S."/>
            <person name="Rose J.K."/>
            <person name="Sakihama Y."/>
            <person name="Salamov A.A."/>
            <person name="Savidor A."/>
            <person name="Scheuring C.F."/>
            <person name="Smith B.M."/>
            <person name="Sobral B.W."/>
            <person name="Terry A."/>
            <person name="Torto-Alalibo T.A."/>
            <person name="Win J."/>
            <person name="Xu Z."/>
            <person name="Zhang H."/>
            <person name="Grigoriev I.V."/>
            <person name="Rokhsar D.S."/>
            <person name="Boore J.L."/>
        </authorList>
    </citation>
    <scope>NUCLEOTIDE SEQUENCE [LARGE SCALE GENOMIC DNA]</scope>
    <source>
        <strain evidence="1 2">P6497</strain>
    </source>
</reference>
<dbReference type="GeneID" id="20650806"/>
<dbReference type="Proteomes" id="UP000002640">
    <property type="component" value="Unassembled WGS sequence"/>
</dbReference>
<dbReference type="OMA" id="KHICNID"/>
<feature type="non-terminal residue" evidence="1">
    <location>
        <position position="83"/>
    </location>
</feature>
<sequence>IAAKWGYQVLFTPPYHPELQPIEQILAAIKKPIARSLCSTMAELEPKIYQGINGITPKTWVKMYRHIQNVEEEYLVAAEPENE</sequence>
<gene>
    <name evidence="1" type="ORF">PHYSODRAFT_382865</name>
</gene>
<dbReference type="KEGG" id="psoj:PHYSODRAFT_382865"/>